<dbReference type="FunFam" id="3.40.30.10:FF:000123">
    <property type="entry name" value="Glutathione transferase o1"/>
    <property type="match status" value="1"/>
</dbReference>
<dbReference type="GO" id="GO:0006749">
    <property type="term" value="P:glutathione metabolic process"/>
    <property type="evidence" value="ECO:0007669"/>
    <property type="project" value="UniProtKB-UniRule"/>
</dbReference>
<dbReference type="InterPro" id="IPR050983">
    <property type="entry name" value="GST_Omega/HSP26"/>
</dbReference>
<organism evidence="6 7">
    <name type="scientific">Owenia fusiformis</name>
    <name type="common">Polychaete worm</name>
    <dbReference type="NCBI Taxonomy" id="6347"/>
    <lineage>
        <taxon>Eukaryota</taxon>
        <taxon>Metazoa</taxon>
        <taxon>Spiralia</taxon>
        <taxon>Lophotrochozoa</taxon>
        <taxon>Annelida</taxon>
        <taxon>Polychaeta</taxon>
        <taxon>Sedentaria</taxon>
        <taxon>Canalipalpata</taxon>
        <taxon>Sabellida</taxon>
        <taxon>Oweniida</taxon>
        <taxon>Oweniidae</taxon>
        <taxon>Owenia</taxon>
    </lineage>
</organism>
<evidence type="ECO:0000256" key="2">
    <source>
        <dbReference type="ARBA" id="ARBA00023002"/>
    </source>
</evidence>
<dbReference type="EC" id="2.5.1.18" evidence="3"/>
<comment type="caution">
    <text evidence="6">The sequence shown here is derived from an EMBL/GenBank/DDBJ whole genome shotgun (WGS) entry which is preliminary data.</text>
</comment>
<name>A0A8S4NGM2_OWEFU</name>
<dbReference type="InterPro" id="IPR005442">
    <property type="entry name" value="GST_omega"/>
</dbReference>
<evidence type="ECO:0000259" key="5">
    <source>
        <dbReference type="PROSITE" id="PS50405"/>
    </source>
</evidence>
<dbReference type="SUPFAM" id="SSF47616">
    <property type="entry name" value="GST C-terminal domain-like"/>
    <property type="match status" value="1"/>
</dbReference>
<dbReference type="InterPro" id="IPR036249">
    <property type="entry name" value="Thioredoxin-like_sf"/>
</dbReference>
<dbReference type="Gene3D" id="1.20.1050.10">
    <property type="match status" value="1"/>
</dbReference>
<feature type="domain" description="GST N-terminal" evidence="4">
    <location>
        <begin position="1"/>
        <end position="72"/>
    </location>
</feature>
<evidence type="ECO:0000256" key="3">
    <source>
        <dbReference type="RuleBase" id="RU368071"/>
    </source>
</evidence>
<dbReference type="GO" id="GO:0045174">
    <property type="term" value="F:glutathione dehydrogenase (ascorbate) activity"/>
    <property type="evidence" value="ECO:0007669"/>
    <property type="project" value="UniProtKB-UniRule"/>
</dbReference>
<evidence type="ECO:0000259" key="4">
    <source>
        <dbReference type="PROSITE" id="PS50404"/>
    </source>
</evidence>
<dbReference type="PANTHER" id="PTHR43968">
    <property type="match status" value="1"/>
</dbReference>
<dbReference type="PROSITE" id="PS50405">
    <property type="entry name" value="GST_CTER"/>
    <property type="match status" value="1"/>
</dbReference>
<sequence length="213" mass="24763">MRFCPYAQRTRLMLEHKNIKYETINVNLKKKPKWIYALNASGKVPILQLNDDVIYESFATCEWLDDVFPGPRLTPEDQKTRIRDRMLMYGFSEIIPQFYAIGREEDKTRAIKKFKRLLKPYEDVLTGDFFGGKQPGFLDFIIWPWFERLGALNQLSGFQLDANENPRIVGWISRMFHLPAVVKTMFGDDAHVNFMVTLGAGAPDYDYGLTAHL</sequence>
<comment type="catalytic activity">
    <reaction evidence="3">
        <text>RX + glutathione = an S-substituted glutathione + a halide anion + H(+)</text>
        <dbReference type="Rhea" id="RHEA:16437"/>
        <dbReference type="ChEBI" id="CHEBI:15378"/>
        <dbReference type="ChEBI" id="CHEBI:16042"/>
        <dbReference type="ChEBI" id="CHEBI:17792"/>
        <dbReference type="ChEBI" id="CHEBI:57925"/>
        <dbReference type="ChEBI" id="CHEBI:90779"/>
        <dbReference type="EC" id="2.5.1.18"/>
    </reaction>
</comment>
<reference evidence="6" key="1">
    <citation type="submission" date="2022-03" db="EMBL/GenBank/DDBJ databases">
        <authorList>
            <person name="Martin C."/>
        </authorList>
    </citation>
    <scope>NUCLEOTIDE SEQUENCE</scope>
</reference>
<dbReference type="Pfam" id="PF13410">
    <property type="entry name" value="GST_C_2"/>
    <property type="match status" value="1"/>
</dbReference>
<dbReference type="EC" id="1.8.5.1" evidence="3"/>
<evidence type="ECO:0000313" key="7">
    <source>
        <dbReference type="Proteomes" id="UP000749559"/>
    </source>
</evidence>
<comment type="catalytic activity">
    <reaction evidence="3">
        <text>methylarsonate + 2 glutathione + H(+) = methylarsonous acid + glutathione disulfide + H2O</text>
        <dbReference type="Rhea" id="RHEA:15969"/>
        <dbReference type="ChEBI" id="CHEBI:15377"/>
        <dbReference type="ChEBI" id="CHEBI:15378"/>
        <dbReference type="ChEBI" id="CHEBI:17826"/>
        <dbReference type="ChEBI" id="CHEBI:33409"/>
        <dbReference type="ChEBI" id="CHEBI:57925"/>
        <dbReference type="ChEBI" id="CHEBI:58297"/>
        <dbReference type="EC" id="1.20.4.2"/>
    </reaction>
</comment>
<dbReference type="SFLD" id="SFLDS00019">
    <property type="entry name" value="Glutathione_Transferase_(cytos"/>
    <property type="match status" value="1"/>
</dbReference>
<dbReference type="InterPro" id="IPR004045">
    <property type="entry name" value="Glutathione_S-Trfase_N"/>
</dbReference>
<evidence type="ECO:0000256" key="1">
    <source>
        <dbReference type="ARBA" id="ARBA00011067"/>
    </source>
</evidence>
<dbReference type="GO" id="GO:0004364">
    <property type="term" value="F:glutathione transferase activity"/>
    <property type="evidence" value="ECO:0007669"/>
    <property type="project" value="UniProtKB-UniRule"/>
</dbReference>
<dbReference type="SFLD" id="SFLDG00358">
    <property type="entry name" value="Main_(cytGST)"/>
    <property type="match status" value="1"/>
</dbReference>
<dbReference type="OrthoDB" id="4951845at2759"/>
<dbReference type="InterPro" id="IPR040079">
    <property type="entry name" value="Glutathione_S-Trfase"/>
</dbReference>
<protein>
    <recommendedName>
        <fullName evidence="3">Glutathione S-transferase omega</fullName>
        <shortName evidence="3">GSTO</shortName>
        <ecNumber evidence="3">1.20.4.2</ecNumber>
        <ecNumber evidence="3">1.8.5.1</ecNumber>
        <ecNumber evidence="3">2.5.1.18</ecNumber>
    </recommendedName>
    <alternativeName>
        <fullName evidence="3">Glutathione-dependent dehydroascorbate reductase</fullName>
    </alternativeName>
    <alternativeName>
        <fullName evidence="3">Monomethylarsonic acid reductase</fullName>
    </alternativeName>
</protein>
<evidence type="ECO:0000313" key="6">
    <source>
        <dbReference type="EMBL" id="CAH1780303.1"/>
    </source>
</evidence>
<comment type="catalytic activity">
    <reaction evidence="3">
        <text>L-dehydroascorbate + 2 glutathione = glutathione disulfide + L-ascorbate</text>
        <dbReference type="Rhea" id="RHEA:24424"/>
        <dbReference type="ChEBI" id="CHEBI:38290"/>
        <dbReference type="ChEBI" id="CHEBI:57925"/>
        <dbReference type="ChEBI" id="CHEBI:58297"/>
        <dbReference type="ChEBI" id="CHEBI:58539"/>
        <dbReference type="EC" id="1.8.5.1"/>
    </reaction>
</comment>
<dbReference type="Gene3D" id="3.40.30.10">
    <property type="entry name" value="Glutaredoxin"/>
    <property type="match status" value="1"/>
</dbReference>
<dbReference type="InterPro" id="IPR010987">
    <property type="entry name" value="Glutathione-S-Trfase_C-like"/>
</dbReference>
<keyword evidence="2 3" id="KW-0560">Oxidoreductase</keyword>
<dbReference type="Pfam" id="PF13409">
    <property type="entry name" value="GST_N_2"/>
    <property type="match status" value="1"/>
</dbReference>
<keyword evidence="7" id="KW-1185">Reference proteome</keyword>
<proteinExistence type="inferred from homology"/>
<dbReference type="EMBL" id="CAIIXF020000003">
    <property type="protein sequence ID" value="CAH1780303.1"/>
    <property type="molecule type" value="Genomic_DNA"/>
</dbReference>
<dbReference type="Proteomes" id="UP000749559">
    <property type="component" value="Unassembled WGS sequence"/>
</dbReference>
<dbReference type="PRINTS" id="PR01625">
    <property type="entry name" value="GSTRNSFRASEO"/>
</dbReference>
<dbReference type="GO" id="GO:0050610">
    <property type="term" value="F:methylarsonate reductase activity"/>
    <property type="evidence" value="ECO:0007669"/>
    <property type="project" value="UniProtKB-UniRule"/>
</dbReference>
<dbReference type="SUPFAM" id="SSF52833">
    <property type="entry name" value="Thioredoxin-like"/>
    <property type="match status" value="1"/>
</dbReference>
<comment type="function">
    <text evidence="3">Exhibits glutathione-dependent thiol transferase activity. Has high dehydroascorbate reductase activity and may contribute to the recycling of ascorbic acid. Participates in the biotransformation of inorganic arsenic and reduces monomethylarsonic acid (MMA).</text>
</comment>
<feature type="domain" description="GST C-terminal" evidence="5">
    <location>
        <begin position="77"/>
        <end position="207"/>
    </location>
</feature>
<dbReference type="EC" id="1.20.4.2" evidence="3"/>
<dbReference type="PANTHER" id="PTHR43968:SF6">
    <property type="entry name" value="GLUTATHIONE S-TRANSFERASE OMEGA"/>
    <property type="match status" value="1"/>
</dbReference>
<dbReference type="GO" id="GO:0005737">
    <property type="term" value="C:cytoplasm"/>
    <property type="evidence" value="ECO:0007669"/>
    <property type="project" value="InterPro"/>
</dbReference>
<dbReference type="FunFam" id="1.20.1050.10:FF:000009">
    <property type="entry name" value="Glutathione S-transferase omega-1"/>
    <property type="match status" value="1"/>
</dbReference>
<keyword evidence="3" id="KW-0808">Transferase</keyword>
<comment type="similarity">
    <text evidence="1 3">Belongs to the GST superfamily. Omega family.</text>
</comment>
<dbReference type="InterPro" id="IPR036282">
    <property type="entry name" value="Glutathione-S-Trfase_C_sf"/>
</dbReference>
<gene>
    <name evidence="6" type="ORF">OFUS_LOCUS7010</name>
</gene>
<accession>A0A8S4NGM2</accession>
<dbReference type="AlphaFoldDB" id="A0A8S4NGM2"/>
<dbReference type="PROSITE" id="PS50404">
    <property type="entry name" value="GST_NTER"/>
    <property type="match status" value="1"/>
</dbReference>